<dbReference type="NCBIfam" id="NF047521">
    <property type="entry name" value="LIC_11904_fam"/>
    <property type="match status" value="1"/>
</dbReference>
<sequence length="397" mass="43534">MRIVLPILLIFSIISCNKPKTMDSTYFGGIANIGLNDPEGSKPNIVFSQDLQVNSEILGRAPKLFFGQGVSIDLRGIEAVDVAVLEFGKGDPSLTKTQETLVILDSTSGSILYSKGSNSLSYITDSSLKNAKGLALLANGEVYVLTVEKKVSDLFRFTGGILIKNSTPKELFGPFFKIKSGDNKKSLYAFQGDSIFKIALTLDSFVDISSSFEQKFNGITAFDIEGNLSVVSDTSGTRVSYFKKQGNIFKLYSSKLNLVKTLGEVEISHIVSDLEFLKNDFVAISCVSDNYIFIADPDFQLKASYMSLPDVRPFKGVNPILGLALDNTAGSLYIYNYKVLQSLKESSVQKIYASRWQSPEISETLYNSVVGRIFDGSLSLSTDLLSLPEVIDFLNKN</sequence>
<protein>
    <recommendedName>
        <fullName evidence="5">Lipoprotein</fullName>
    </recommendedName>
</protein>
<keyword evidence="4" id="KW-1185">Reference proteome</keyword>
<dbReference type="EMBL" id="RQGU01000036">
    <property type="protein sequence ID" value="TGM26896.1"/>
    <property type="molecule type" value="Genomic_DNA"/>
</dbReference>
<dbReference type="RefSeq" id="WP_135626011.1">
    <property type="nucleotide sequence ID" value="NZ_RQGU01000036.1"/>
</dbReference>
<dbReference type="Proteomes" id="UP000298057">
    <property type="component" value="Unassembled WGS sequence"/>
</dbReference>
<dbReference type="AlphaFoldDB" id="A0A5F2C579"/>
<evidence type="ECO:0000313" key="4">
    <source>
        <dbReference type="Proteomes" id="UP000298057"/>
    </source>
</evidence>
<reference evidence="2" key="1">
    <citation type="submission" date="2018-10" db="EMBL/GenBank/DDBJ databases">
        <authorList>
            <person name="Vincent A.T."/>
            <person name="Schiettekatte O."/>
            <person name="Bourhy P."/>
            <person name="Veyrier F.J."/>
            <person name="Picardeau M."/>
        </authorList>
    </citation>
    <scope>NUCLEOTIDE SEQUENCE</scope>
    <source>
        <strain evidence="2">201702406</strain>
    </source>
</reference>
<evidence type="ECO:0000313" key="3">
    <source>
        <dbReference type="Proteomes" id="UP000297832"/>
    </source>
</evidence>
<evidence type="ECO:0000313" key="1">
    <source>
        <dbReference type="EMBL" id="TGM10861.1"/>
    </source>
</evidence>
<comment type="caution">
    <text evidence="1">The sequence shown here is derived from an EMBL/GenBank/DDBJ whole genome shotgun (WGS) entry which is preliminary data.</text>
</comment>
<evidence type="ECO:0008006" key="5">
    <source>
        <dbReference type="Google" id="ProtNLM"/>
    </source>
</evidence>
<name>A0A5F2C579_9LEPT</name>
<gene>
    <name evidence="1" type="ORF">EHQ81_18785</name>
    <name evidence="2" type="ORF">EHQ82_02505</name>
</gene>
<dbReference type="Proteomes" id="UP000297832">
    <property type="component" value="Unassembled WGS sequence"/>
</dbReference>
<accession>A0A5F2C579</accession>
<dbReference type="EMBL" id="RQGV01000024">
    <property type="protein sequence ID" value="TGM10861.1"/>
    <property type="molecule type" value="Genomic_DNA"/>
</dbReference>
<dbReference type="SUPFAM" id="SSF63829">
    <property type="entry name" value="Calcium-dependent phosphotriesterase"/>
    <property type="match status" value="1"/>
</dbReference>
<dbReference type="PROSITE" id="PS51257">
    <property type="entry name" value="PROKAR_LIPOPROTEIN"/>
    <property type="match status" value="1"/>
</dbReference>
<evidence type="ECO:0000313" key="2">
    <source>
        <dbReference type="EMBL" id="TGM26896.1"/>
    </source>
</evidence>
<reference evidence="1 3" key="2">
    <citation type="journal article" date="2019" name="PLoS Negl. Trop. Dis.">
        <title>Revisiting the worldwide diversity of Leptospira species in the environment.</title>
        <authorList>
            <person name="Vincent A.T."/>
            <person name="Schiettekatte O."/>
            <person name="Bourhy P."/>
            <person name="Veyrier F.J."/>
            <person name="Picardeau M."/>
        </authorList>
    </citation>
    <scope>NUCLEOTIDE SEQUENCE [LARGE SCALE GENOMIC DNA]</scope>
    <source>
        <strain evidence="1 3">201702405</strain>
        <strain evidence="2">201702406</strain>
    </source>
</reference>
<organism evidence="1 3">
    <name type="scientific">Leptospira selangorensis</name>
    <dbReference type="NCBI Taxonomy" id="2484982"/>
    <lineage>
        <taxon>Bacteria</taxon>
        <taxon>Pseudomonadati</taxon>
        <taxon>Spirochaetota</taxon>
        <taxon>Spirochaetia</taxon>
        <taxon>Leptospirales</taxon>
        <taxon>Leptospiraceae</taxon>
        <taxon>Leptospira</taxon>
    </lineage>
</organism>
<proteinExistence type="predicted"/>